<dbReference type="Gramene" id="OB10G25330.1">
    <property type="protein sequence ID" value="OB10G25330.1"/>
    <property type="gene ID" value="OB10G25330"/>
</dbReference>
<reference evidence="2" key="1">
    <citation type="journal article" date="2013" name="Nat. Commun.">
        <title>Whole-genome sequencing of Oryza brachyantha reveals mechanisms underlying Oryza genome evolution.</title>
        <authorList>
            <person name="Chen J."/>
            <person name="Huang Q."/>
            <person name="Gao D."/>
            <person name="Wang J."/>
            <person name="Lang Y."/>
            <person name="Liu T."/>
            <person name="Li B."/>
            <person name="Bai Z."/>
            <person name="Luis Goicoechea J."/>
            <person name="Liang C."/>
            <person name="Chen C."/>
            <person name="Zhang W."/>
            <person name="Sun S."/>
            <person name="Liao Y."/>
            <person name="Zhang X."/>
            <person name="Yang L."/>
            <person name="Song C."/>
            <person name="Wang M."/>
            <person name="Shi J."/>
            <person name="Liu G."/>
            <person name="Liu J."/>
            <person name="Zhou H."/>
            <person name="Zhou W."/>
            <person name="Yu Q."/>
            <person name="An N."/>
            <person name="Chen Y."/>
            <person name="Cai Q."/>
            <person name="Wang B."/>
            <person name="Liu B."/>
            <person name="Min J."/>
            <person name="Huang Y."/>
            <person name="Wu H."/>
            <person name="Li Z."/>
            <person name="Zhang Y."/>
            <person name="Yin Y."/>
            <person name="Song W."/>
            <person name="Jiang J."/>
            <person name="Jackson S.A."/>
            <person name="Wing R.A."/>
            <person name="Wang J."/>
            <person name="Chen M."/>
        </authorList>
    </citation>
    <scope>NUCLEOTIDE SEQUENCE [LARGE SCALE GENOMIC DNA]</scope>
    <source>
        <strain evidence="2">cv. IRGC 101232</strain>
    </source>
</reference>
<evidence type="ECO:0000256" key="1">
    <source>
        <dbReference type="SAM" id="MobiDB-lite"/>
    </source>
</evidence>
<evidence type="ECO:0000313" key="3">
    <source>
        <dbReference type="Proteomes" id="UP000006038"/>
    </source>
</evidence>
<dbReference type="HOGENOM" id="CLU_117854_0_0_1"/>
<evidence type="ECO:0000313" key="2">
    <source>
        <dbReference type="EnsemblPlants" id="OB10G25330.1"/>
    </source>
</evidence>
<dbReference type="Proteomes" id="UP000006038">
    <property type="component" value="Chromosome 10"/>
</dbReference>
<sequence length="201" mass="20436">MASEWEMAMGVDLGMGMSTYHNASGITTAAPMMGHHGGGGGGGYGASHHHHYYGMPPSTGDAMRVDELLDLSNTPGAHDFFPAASAAAGGKGHNGHHHHHIGAMGEPSGATSSDHQTSMLSFADDFYIPTEEAAELEWLSKFVDDSYSDLPNYQSSAHAAMAAAAAASAANNGGGSSAGQDSCLTAAPGRGARSKSLGSIF</sequence>
<dbReference type="eggNOG" id="KOG1601">
    <property type="taxonomic scope" value="Eukaryota"/>
</dbReference>
<reference evidence="2" key="2">
    <citation type="submission" date="2013-04" db="UniProtKB">
        <authorList>
            <consortium name="EnsemblPlants"/>
        </authorList>
    </citation>
    <scope>IDENTIFICATION</scope>
</reference>
<dbReference type="EnsemblPlants" id="OB10G25330.1">
    <property type="protein sequence ID" value="OB10G25330.1"/>
    <property type="gene ID" value="OB10G25330"/>
</dbReference>
<proteinExistence type="predicted"/>
<protein>
    <submittedName>
        <fullName evidence="2">Uncharacterized protein</fullName>
    </submittedName>
</protein>
<dbReference type="AlphaFoldDB" id="J3N4T5"/>
<organism evidence="2">
    <name type="scientific">Oryza brachyantha</name>
    <name type="common">malo sina</name>
    <dbReference type="NCBI Taxonomy" id="4533"/>
    <lineage>
        <taxon>Eukaryota</taxon>
        <taxon>Viridiplantae</taxon>
        <taxon>Streptophyta</taxon>
        <taxon>Embryophyta</taxon>
        <taxon>Tracheophyta</taxon>
        <taxon>Spermatophyta</taxon>
        <taxon>Magnoliopsida</taxon>
        <taxon>Liliopsida</taxon>
        <taxon>Poales</taxon>
        <taxon>Poaceae</taxon>
        <taxon>BOP clade</taxon>
        <taxon>Oryzoideae</taxon>
        <taxon>Oryzeae</taxon>
        <taxon>Oryzinae</taxon>
        <taxon>Oryza</taxon>
    </lineage>
</organism>
<accession>J3N4T5</accession>
<name>J3N4T5_ORYBR</name>
<dbReference type="STRING" id="4533.J3N4T5"/>
<feature type="region of interest" description="Disordered" evidence="1">
    <location>
        <begin position="82"/>
        <end position="116"/>
    </location>
</feature>
<dbReference type="OMA" id="HHIGAMG"/>
<keyword evidence="3" id="KW-1185">Reference proteome</keyword>